<reference evidence="2" key="1">
    <citation type="journal article" date="2023" name="Science">
        <title>Genome structures resolve the early diversification of teleost fishes.</title>
        <authorList>
            <person name="Parey E."/>
            <person name="Louis A."/>
            <person name="Montfort J."/>
            <person name="Bouchez O."/>
            <person name="Roques C."/>
            <person name="Iampietro C."/>
            <person name="Lluch J."/>
            <person name="Castinel A."/>
            <person name="Donnadieu C."/>
            <person name="Desvignes T."/>
            <person name="Floi Bucao C."/>
            <person name="Jouanno E."/>
            <person name="Wen M."/>
            <person name="Mejri S."/>
            <person name="Dirks R."/>
            <person name="Jansen H."/>
            <person name="Henkel C."/>
            <person name="Chen W.J."/>
            <person name="Zahm M."/>
            <person name="Cabau C."/>
            <person name="Klopp C."/>
            <person name="Thompson A.W."/>
            <person name="Robinson-Rechavi M."/>
            <person name="Braasch I."/>
            <person name="Lecointre G."/>
            <person name="Bobe J."/>
            <person name="Postlethwait J.H."/>
            <person name="Berthelot C."/>
            <person name="Roest Crollius H."/>
            <person name="Guiguen Y."/>
        </authorList>
    </citation>
    <scope>NUCLEOTIDE SEQUENCE</scope>
    <source>
        <strain evidence="2">NC1722</strain>
    </source>
</reference>
<evidence type="ECO:0000256" key="1">
    <source>
        <dbReference type="SAM" id="MobiDB-lite"/>
    </source>
</evidence>
<evidence type="ECO:0000313" key="3">
    <source>
        <dbReference type="Proteomes" id="UP001221898"/>
    </source>
</evidence>
<accession>A0AAD7WEK3</accession>
<dbReference type="AlphaFoldDB" id="A0AAD7WEK3"/>
<name>A0AAD7WEK3_9TELE</name>
<proteinExistence type="predicted"/>
<comment type="caution">
    <text evidence="2">The sequence shown here is derived from an EMBL/GenBank/DDBJ whole genome shotgun (WGS) entry which is preliminary data.</text>
</comment>
<gene>
    <name evidence="2" type="ORF">AAFF_G00067720</name>
</gene>
<feature type="region of interest" description="Disordered" evidence="1">
    <location>
        <begin position="55"/>
        <end position="94"/>
    </location>
</feature>
<feature type="region of interest" description="Disordered" evidence="1">
    <location>
        <begin position="1"/>
        <end position="22"/>
    </location>
</feature>
<dbReference type="EMBL" id="JAINUG010000140">
    <property type="protein sequence ID" value="KAJ8393089.1"/>
    <property type="molecule type" value="Genomic_DNA"/>
</dbReference>
<feature type="compositionally biased region" description="Low complexity" evidence="1">
    <location>
        <begin position="67"/>
        <end position="76"/>
    </location>
</feature>
<protein>
    <submittedName>
        <fullName evidence="2">Uncharacterized protein</fullName>
    </submittedName>
</protein>
<keyword evidence="3" id="KW-1185">Reference proteome</keyword>
<organism evidence="2 3">
    <name type="scientific">Aldrovandia affinis</name>
    <dbReference type="NCBI Taxonomy" id="143900"/>
    <lineage>
        <taxon>Eukaryota</taxon>
        <taxon>Metazoa</taxon>
        <taxon>Chordata</taxon>
        <taxon>Craniata</taxon>
        <taxon>Vertebrata</taxon>
        <taxon>Euteleostomi</taxon>
        <taxon>Actinopterygii</taxon>
        <taxon>Neopterygii</taxon>
        <taxon>Teleostei</taxon>
        <taxon>Notacanthiformes</taxon>
        <taxon>Halosauridae</taxon>
        <taxon>Aldrovandia</taxon>
    </lineage>
</organism>
<feature type="compositionally biased region" description="Gly residues" evidence="1">
    <location>
        <begin position="55"/>
        <end position="66"/>
    </location>
</feature>
<evidence type="ECO:0000313" key="2">
    <source>
        <dbReference type="EMBL" id="KAJ8393089.1"/>
    </source>
</evidence>
<dbReference type="Proteomes" id="UP001221898">
    <property type="component" value="Unassembled WGS sequence"/>
</dbReference>
<sequence length="149" mass="15946">MKNSLHTGLPPTMSNISATSSARQIRPPSWKIGEFVGVGTRAARIIATRTIGRTGGAGVAGAGRGSSGTLRTGRTAAGAHPVGSTARDTTPTARDRTTTRAMRFQHLSYCSSQNITFRTLKNLHRVFVSSPVRVTHVTAFTHTFRKVNE</sequence>